<dbReference type="PIRSF" id="PIRSF016502">
    <property type="entry name" value="Urea_transporter"/>
    <property type="match status" value="1"/>
</dbReference>
<feature type="transmembrane region" description="Helical" evidence="7">
    <location>
        <begin position="30"/>
        <end position="53"/>
    </location>
</feature>
<protein>
    <submittedName>
        <fullName evidence="8">Urea transporter</fullName>
    </submittedName>
</protein>
<feature type="transmembrane region" description="Helical" evidence="7">
    <location>
        <begin position="259"/>
        <end position="280"/>
    </location>
</feature>
<keyword evidence="5 7" id="KW-1133">Transmembrane helix</keyword>
<dbReference type="EMBL" id="JBEPME010000002">
    <property type="protein sequence ID" value="MET3656858.1"/>
    <property type="molecule type" value="Genomic_DNA"/>
</dbReference>
<proteinExistence type="inferred from homology"/>
<accession>A0ABV2KA11</accession>
<evidence type="ECO:0000256" key="3">
    <source>
        <dbReference type="ARBA" id="ARBA00022475"/>
    </source>
</evidence>
<feature type="transmembrane region" description="Helical" evidence="7">
    <location>
        <begin position="172"/>
        <end position="199"/>
    </location>
</feature>
<reference evidence="8 9" key="1">
    <citation type="submission" date="2024-06" db="EMBL/GenBank/DDBJ databases">
        <title>Sorghum-associated microbial communities from plants grown in Nebraska, USA.</title>
        <authorList>
            <person name="Schachtman D."/>
        </authorList>
    </citation>
    <scope>NUCLEOTIDE SEQUENCE [LARGE SCALE GENOMIC DNA]</scope>
    <source>
        <strain evidence="8 9">1288</strain>
    </source>
</reference>
<evidence type="ECO:0000256" key="1">
    <source>
        <dbReference type="ARBA" id="ARBA00004651"/>
    </source>
</evidence>
<feature type="transmembrane region" description="Helical" evidence="7">
    <location>
        <begin position="74"/>
        <end position="92"/>
    </location>
</feature>
<dbReference type="RefSeq" id="WP_354312977.1">
    <property type="nucleotide sequence ID" value="NZ_JBEPME010000002.1"/>
</dbReference>
<comment type="subcellular location">
    <subcellularLocation>
        <location evidence="1">Cell membrane</location>
        <topology evidence="1">Multi-pass membrane protein</topology>
    </subcellularLocation>
</comment>
<name>A0ABV2KA11_SPOPS</name>
<feature type="transmembrane region" description="Helical" evidence="7">
    <location>
        <begin position="126"/>
        <end position="145"/>
    </location>
</feature>
<feature type="transmembrane region" description="Helical" evidence="7">
    <location>
        <begin position="206"/>
        <end position="224"/>
    </location>
</feature>
<evidence type="ECO:0000256" key="4">
    <source>
        <dbReference type="ARBA" id="ARBA00022692"/>
    </source>
</evidence>
<evidence type="ECO:0000256" key="6">
    <source>
        <dbReference type="ARBA" id="ARBA00023136"/>
    </source>
</evidence>
<feature type="transmembrane region" description="Helical" evidence="7">
    <location>
        <begin position="286"/>
        <end position="305"/>
    </location>
</feature>
<dbReference type="InterPro" id="IPR004937">
    <property type="entry name" value="Urea_transporter"/>
</dbReference>
<gene>
    <name evidence="8" type="ORF">ABIC55_001945</name>
</gene>
<organism evidence="8 9">
    <name type="scientific">Sporosarcina psychrophila</name>
    <name type="common">Bacillus psychrophilus</name>
    <dbReference type="NCBI Taxonomy" id="1476"/>
    <lineage>
        <taxon>Bacteria</taxon>
        <taxon>Bacillati</taxon>
        <taxon>Bacillota</taxon>
        <taxon>Bacilli</taxon>
        <taxon>Bacillales</taxon>
        <taxon>Caryophanaceae</taxon>
        <taxon>Sporosarcina</taxon>
    </lineage>
</organism>
<comment type="similarity">
    <text evidence="2">Belongs to the urea transporter family.</text>
</comment>
<keyword evidence="4 7" id="KW-0812">Transmembrane</keyword>
<dbReference type="PANTHER" id="PTHR10464:SF4">
    <property type="entry name" value="UREA TRANSPORTER"/>
    <property type="match status" value="1"/>
</dbReference>
<dbReference type="Gene3D" id="1.10.3430.10">
    <property type="entry name" value="Ammonium transporter AmtB like domains"/>
    <property type="match status" value="1"/>
</dbReference>
<evidence type="ECO:0000256" key="5">
    <source>
        <dbReference type="ARBA" id="ARBA00022989"/>
    </source>
</evidence>
<evidence type="ECO:0000313" key="8">
    <source>
        <dbReference type="EMBL" id="MET3656858.1"/>
    </source>
</evidence>
<evidence type="ECO:0000256" key="7">
    <source>
        <dbReference type="SAM" id="Phobius"/>
    </source>
</evidence>
<feature type="transmembrane region" description="Helical" evidence="7">
    <location>
        <begin position="236"/>
        <end position="252"/>
    </location>
</feature>
<evidence type="ECO:0000256" key="2">
    <source>
        <dbReference type="ARBA" id="ARBA00005914"/>
    </source>
</evidence>
<dbReference type="InterPro" id="IPR029020">
    <property type="entry name" value="Ammonium/urea_transptr"/>
</dbReference>
<comment type="caution">
    <text evidence="8">The sequence shown here is derived from an EMBL/GenBank/DDBJ whole genome shotgun (WGS) entry which is preliminary data.</text>
</comment>
<keyword evidence="9" id="KW-1185">Reference proteome</keyword>
<evidence type="ECO:0000313" key="9">
    <source>
        <dbReference type="Proteomes" id="UP001549104"/>
    </source>
</evidence>
<sequence>MWGSFKLDSIKDLIRISLKGFSQVMLIDNAISGGLILLGIMLHSPLLGLMALLSSMIGTVTGKYCGGDQIAVSHGIYGFNAILSGIAVMLFLQNDWNWVIALFAAISAALLMAILSKFLAKWNIPLLTFPFLFVTWVSLFAAYRFSAMHVNPSFVTSSPANWNLPVEGKPNFFLGLIKGVGEVFIIDSLWAGSLILIALFVAGWRFGVYAIIGTFVSWLTAYSLGVDVELLDLGLYNYNAVLAMIAVGLMFDEKNNFPLMGIFAAAMTVPIAAGMDLILYPKGLPVLTSPFIISTWLFLAMRRTIPIFEPQITEK</sequence>
<keyword evidence="3" id="KW-1003">Cell membrane</keyword>
<dbReference type="Pfam" id="PF03253">
    <property type="entry name" value="UT"/>
    <property type="match status" value="1"/>
</dbReference>
<keyword evidence="6 7" id="KW-0472">Membrane</keyword>
<dbReference type="PANTHER" id="PTHR10464">
    <property type="entry name" value="UREA TRANSPORTER"/>
    <property type="match status" value="1"/>
</dbReference>
<dbReference type="Proteomes" id="UP001549104">
    <property type="component" value="Unassembled WGS sequence"/>
</dbReference>
<feature type="transmembrane region" description="Helical" evidence="7">
    <location>
        <begin position="98"/>
        <end position="119"/>
    </location>
</feature>